<organism evidence="1 2">
    <name type="scientific">Penicillium frequentans</name>
    <dbReference type="NCBI Taxonomy" id="3151616"/>
    <lineage>
        <taxon>Eukaryota</taxon>
        <taxon>Fungi</taxon>
        <taxon>Dikarya</taxon>
        <taxon>Ascomycota</taxon>
        <taxon>Pezizomycotina</taxon>
        <taxon>Eurotiomycetes</taxon>
        <taxon>Eurotiomycetidae</taxon>
        <taxon>Eurotiales</taxon>
        <taxon>Aspergillaceae</taxon>
        <taxon>Penicillium</taxon>
    </lineage>
</organism>
<dbReference type="Gene3D" id="3.40.50.720">
    <property type="entry name" value="NAD(P)-binding Rossmann-like Domain"/>
    <property type="match status" value="1"/>
</dbReference>
<reference evidence="1 2" key="1">
    <citation type="journal article" date="2023" name="IMA Fungus">
        <title>Comparative genomic study of the Penicillium genus elucidates a diverse pangenome and 15 lateral gene transfer events.</title>
        <authorList>
            <person name="Petersen C."/>
            <person name="Sorensen T."/>
            <person name="Nielsen M.R."/>
            <person name="Sondergaard T.E."/>
            <person name="Sorensen J.L."/>
            <person name="Fitzpatrick D.A."/>
            <person name="Frisvad J.C."/>
            <person name="Nielsen K.L."/>
        </authorList>
    </citation>
    <scope>NUCLEOTIDE SEQUENCE [LARGE SCALE GENOMIC DNA]</scope>
    <source>
        <strain evidence="1 2">IBT 35679</strain>
    </source>
</reference>
<dbReference type="EMBL" id="JAQIZZ010000008">
    <property type="protein sequence ID" value="KAJ5526378.1"/>
    <property type="molecule type" value="Genomic_DNA"/>
</dbReference>
<dbReference type="Proteomes" id="UP001220324">
    <property type="component" value="Unassembled WGS sequence"/>
</dbReference>
<name>A0AAD6CMN5_9EURO</name>
<protein>
    <submittedName>
        <fullName evidence="1">NAD-dependent epimerase/dehydratase</fullName>
    </submittedName>
</protein>
<evidence type="ECO:0000313" key="2">
    <source>
        <dbReference type="Proteomes" id="UP001220324"/>
    </source>
</evidence>
<comment type="caution">
    <text evidence="1">The sequence shown here is derived from an EMBL/GenBank/DDBJ whole genome shotgun (WGS) entry which is preliminary data.</text>
</comment>
<gene>
    <name evidence="1" type="ORF">N7494_013028</name>
</gene>
<evidence type="ECO:0000313" key="1">
    <source>
        <dbReference type="EMBL" id="KAJ5526378.1"/>
    </source>
</evidence>
<proteinExistence type="predicted"/>
<dbReference type="AlphaFoldDB" id="A0AAD6CMN5"/>
<sequence length="79" mass="9072">MTNTTKDRESEMLLMRSPLYTEVTGYIGFQTLTAAIERKYRVRAVVRKEQDVLELQRKIPAITSALAQDQLELALVPNF</sequence>
<accession>A0AAD6CMN5</accession>
<keyword evidence="2" id="KW-1185">Reference proteome</keyword>